<feature type="transmembrane region" description="Helical" evidence="7">
    <location>
        <begin position="284"/>
        <end position="305"/>
    </location>
</feature>
<feature type="transmembrane region" description="Helical" evidence="7">
    <location>
        <begin position="410"/>
        <end position="433"/>
    </location>
</feature>
<protein>
    <submittedName>
        <fullName evidence="8">Amino acid permease-associated protein</fullName>
    </submittedName>
</protein>
<dbReference type="PIRSF" id="PIRSF006060">
    <property type="entry name" value="AA_transporter"/>
    <property type="match status" value="1"/>
</dbReference>
<proteinExistence type="predicted"/>
<evidence type="ECO:0000256" key="5">
    <source>
        <dbReference type="ARBA" id="ARBA00022989"/>
    </source>
</evidence>
<feature type="transmembrane region" description="Helical" evidence="7">
    <location>
        <begin position="237"/>
        <end position="260"/>
    </location>
</feature>
<evidence type="ECO:0000256" key="3">
    <source>
        <dbReference type="ARBA" id="ARBA00022475"/>
    </source>
</evidence>
<evidence type="ECO:0000256" key="6">
    <source>
        <dbReference type="ARBA" id="ARBA00023136"/>
    </source>
</evidence>
<dbReference type="eggNOG" id="COG0531">
    <property type="taxonomic scope" value="Bacteria"/>
</dbReference>
<dbReference type="PANTHER" id="PTHR42770:SF15">
    <property type="entry name" value="GLUTAMATE_GAMMA-AMINOBUTYRATE ANTIPORTER-RELATED"/>
    <property type="match status" value="1"/>
</dbReference>
<evidence type="ECO:0000256" key="4">
    <source>
        <dbReference type="ARBA" id="ARBA00022692"/>
    </source>
</evidence>
<keyword evidence="4 7" id="KW-0812">Transmembrane</keyword>
<feature type="transmembrane region" description="Helical" evidence="7">
    <location>
        <begin position="339"/>
        <end position="360"/>
    </location>
</feature>
<feature type="transmembrane region" description="Helical" evidence="7">
    <location>
        <begin position="24"/>
        <end position="45"/>
    </location>
</feature>
<evidence type="ECO:0000256" key="1">
    <source>
        <dbReference type="ARBA" id="ARBA00004651"/>
    </source>
</evidence>
<feature type="transmembrane region" description="Helical" evidence="7">
    <location>
        <begin position="51"/>
        <end position="68"/>
    </location>
</feature>
<keyword evidence="5 7" id="KW-1133">Transmembrane helix</keyword>
<keyword evidence="3" id="KW-1003">Cell membrane</keyword>
<evidence type="ECO:0000313" key="8">
    <source>
        <dbReference type="EMBL" id="GAK45431.1"/>
    </source>
</evidence>
<feature type="transmembrane region" description="Helical" evidence="7">
    <location>
        <begin position="366"/>
        <end position="390"/>
    </location>
</feature>
<feature type="transmembrane region" description="Helical" evidence="7">
    <location>
        <begin position="131"/>
        <end position="152"/>
    </location>
</feature>
<keyword evidence="6 7" id="KW-0472">Membrane</keyword>
<accession>A0A081BBL3</accession>
<name>A0A081BBL3_9HYPH</name>
<keyword evidence="2" id="KW-0813">Transport</keyword>
<gene>
    <name evidence="8" type="ORF">M2A_1930</name>
</gene>
<dbReference type="AlphaFoldDB" id="A0A081BBL3"/>
<evidence type="ECO:0000313" key="9">
    <source>
        <dbReference type="Proteomes" id="UP000028702"/>
    </source>
</evidence>
<dbReference type="STRING" id="1333998.M2A_1930"/>
<comment type="subcellular location">
    <subcellularLocation>
        <location evidence="1">Cell membrane</location>
        <topology evidence="1">Multi-pass membrane protein</topology>
    </subcellularLocation>
</comment>
<keyword evidence="9" id="KW-1185">Reference proteome</keyword>
<dbReference type="GO" id="GO:0005886">
    <property type="term" value="C:plasma membrane"/>
    <property type="evidence" value="ECO:0007669"/>
    <property type="project" value="UniProtKB-SubCell"/>
</dbReference>
<dbReference type="Proteomes" id="UP000028702">
    <property type="component" value="Unassembled WGS sequence"/>
</dbReference>
<feature type="transmembrane region" description="Helical" evidence="7">
    <location>
        <begin position="439"/>
        <end position="460"/>
    </location>
</feature>
<dbReference type="EMBL" id="BBIO01000009">
    <property type="protein sequence ID" value="GAK45431.1"/>
    <property type="molecule type" value="Genomic_DNA"/>
</dbReference>
<dbReference type="Gene3D" id="1.20.1740.10">
    <property type="entry name" value="Amino acid/polyamine transporter I"/>
    <property type="match status" value="1"/>
</dbReference>
<dbReference type="GO" id="GO:0022857">
    <property type="term" value="F:transmembrane transporter activity"/>
    <property type="evidence" value="ECO:0007669"/>
    <property type="project" value="InterPro"/>
</dbReference>
<dbReference type="RefSeq" id="WP_081875543.1">
    <property type="nucleotide sequence ID" value="NZ_BBIO01000009.1"/>
</dbReference>
<dbReference type="InterPro" id="IPR002293">
    <property type="entry name" value="AA/rel_permease1"/>
</dbReference>
<reference evidence="8 9" key="1">
    <citation type="submission" date="2014-07" db="EMBL/GenBank/DDBJ databases">
        <title>Tepidicaulis marinum gen. nov., sp. nov., a novel marine bacterium denitrifying nitrate to nitrous oxide strictly under microaerobic conditions.</title>
        <authorList>
            <person name="Takeuchi M."/>
            <person name="Yamagishi T."/>
            <person name="Kamagata Y."/>
            <person name="Oshima K."/>
            <person name="Hattori M."/>
            <person name="Katayama T."/>
            <person name="Hanada S."/>
            <person name="Tamaki H."/>
            <person name="Marumo K."/>
            <person name="Maeda H."/>
            <person name="Nedachi M."/>
            <person name="Iwasaki W."/>
            <person name="Suwa Y."/>
            <person name="Sakata S."/>
        </authorList>
    </citation>
    <scope>NUCLEOTIDE SEQUENCE [LARGE SCALE GENOMIC DNA]</scope>
    <source>
        <strain evidence="8 9">MA2</strain>
    </source>
</reference>
<dbReference type="PANTHER" id="PTHR42770">
    <property type="entry name" value="AMINO ACID TRANSPORTER-RELATED"/>
    <property type="match status" value="1"/>
</dbReference>
<dbReference type="Pfam" id="PF13520">
    <property type="entry name" value="AA_permease_2"/>
    <property type="match status" value="1"/>
</dbReference>
<feature type="transmembrane region" description="Helical" evidence="7">
    <location>
        <begin position="195"/>
        <end position="216"/>
    </location>
</feature>
<comment type="caution">
    <text evidence="8">The sequence shown here is derived from an EMBL/GenBank/DDBJ whole genome shotgun (WGS) entry which is preliminary data.</text>
</comment>
<evidence type="ECO:0000256" key="7">
    <source>
        <dbReference type="SAM" id="Phobius"/>
    </source>
</evidence>
<feature type="transmembrane region" description="Helical" evidence="7">
    <location>
        <begin position="164"/>
        <end position="183"/>
    </location>
</feature>
<evidence type="ECO:0000256" key="2">
    <source>
        <dbReference type="ARBA" id="ARBA00022448"/>
    </source>
</evidence>
<feature type="transmembrane region" description="Helical" evidence="7">
    <location>
        <begin position="100"/>
        <end position="125"/>
    </location>
</feature>
<organism evidence="8 9">
    <name type="scientific">Tepidicaulis marinus</name>
    <dbReference type="NCBI Taxonomy" id="1333998"/>
    <lineage>
        <taxon>Bacteria</taxon>
        <taxon>Pseudomonadati</taxon>
        <taxon>Pseudomonadota</taxon>
        <taxon>Alphaproteobacteria</taxon>
        <taxon>Hyphomicrobiales</taxon>
        <taxon>Parvibaculaceae</taxon>
        <taxon>Tepidicaulis</taxon>
    </lineage>
</organism>
<sequence>MSQENVAAAPAGSRKGFKRVLKGLDMTLFTVCAILVIDQLAASASIGVQSIFWWIFTLIFFFIPYGLITAELGSTYPDQGGIYAWVQRAFGGRWGGRTAWLWWINVALWQPSVYLIFAGIFSQLFMPDLGLWPQIAIAIGLTWVTVYVNVITLDVGKWVPNIGAIFKAVIMGVIGFGGFFYAFNHGVANPITLETLSPSWGVSLAFLPVIVYNFMGFELMSGASEEMTDPAKDVPKAIVVSGLLIAAFYLLGTVGILIALPLEEVSLIEGIIDTLYQLLGTEGLGGAAVMLLGIMALYTFLANMVTWTMGANRSAAEAAHAGDLNPAFAKLHPAHKTPANAAIITGVVTTVVIVVYGFMAADAEDLFWTLFAFSSVVFLLCYLFMFAAFLRLRKIDADRPRPYRVPGGTVGAWVLTLLCLSFIVQAIVFFIYVPGEFDMTYAGSIVGGVIVTVLVGEWLISRSRAGAART</sequence>
<dbReference type="InterPro" id="IPR050367">
    <property type="entry name" value="APC_superfamily"/>
</dbReference>